<dbReference type="AlphaFoldDB" id="A0A8E0QLC0"/>
<dbReference type="RefSeq" id="XP_043143388.1">
    <property type="nucleotide sequence ID" value="XM_043287453.1"/>
</dbReference>
<evidence type="ECO:0000313" key="4">
    <source>
        <dbReference type="EMBL" id="GIC86122.1"/>
    </source>
</evidence>
<sequence>MAKKIITIVGVTGKQASEAYFLTRRKGASVAEVFVGKPEWHVRGLTRDPSKPASRAWADKGVELVTADMNDAASLKTAFAGSTVIFGVTDFWTAVASPEVQERAQATGRPANVVAHEVEVQQGRNIVDAANATVDTLDRFVFSTLSATNKWSKGKYTHNLHFDGKWEVVEYLKASYPVLAKKTSFLQGQKLTSYKQSDGTFLLSLPTDGDAPVPMVEARHDTGNFVNALLQVEPGKNLLGYSSMLSWNEFAALWGKIHGVTCRFQRLDRTVLENAVPGGIGEELADMFGYIGDFGYDGGDPSVVHPKELGVPVPVYTVEEYIKEEDWSGVL</sequence>
<accession>A0A8E0QLC0</accession>
<keyword evidence="2" id="KW-0521">NADP</keyword>
<dbReference type="PANTHER" id="PTHR42748:SF26">
    <property type="entry name" value="NMRA-LIKE DOMAIN-CONTAINING PROTEIN"/>
    <property type="match status" value="1"/>
</dbReference>
<reference evidence="4" key="1">
    <citation type="journal article" date="2015" name="Genome Announc.">
        <title>Draft Genome Sequence of the Pathogenic Filamentous Fungus Aspergillus udagawae Strain IFM 46973T.</title>
        <authorList>
            <person name="Kusuya Y."/>
            <person name="Takahashi-Nakaguchi A."/>
            <person name="Takahashi H."/>
            <person name="Yaguchi T."/>
        </authorList>
    </citation>
    <scope>NUCLEOTIDE SEQUENCE</scope>
    <source>
        <strain evidence="4">IFM 46973</strain>
    </source>
</reference>
<comment type="caution">
    <text evidence="4">The sequence shown here is derived from an EMBL/GenBank/DDBJ whole genome shotgun (WGS) entry which is preliminary data.</text>
</comment>
<evidence type="ECO:0000256" key="2">
    <source>
        <dbReference type="ARBA" id="ARBA00022857"/>
    </source>
</evidence>
<proteinExistence type="inferred from homology"/>
<name>A0A8E0QLC0_9EURO</name>
<dbReference type="Gene3D" id="3.90.25.10">
    <property type="entry name" value="UDP-galactose 4-epimerase, domain 1"/>
    <property type="match status" value="1"/>
</dbReference>
<dbReference type="InterPro" id="IPR051164">
    <property type="entry name" value="NmrA-like_oxidored"/>
</dbReference>
<dbReference type="Gene3D" id="3.40.50.720">
    <property type="entry name" value="NAD(P)-binding Rossmann-like Domain"/>
    <property type="match status" value="1"/>
</dbReference>
<dbReference type="GO" id="GO:0005634">
    <property type="term" value="C:nucleus"/>
    <property type="evidence" value="ECO:0007669"/>
    <property type="project" value="TreeGrafter"/>
</dbReference>
<evidence type="ECO:0000259" key="3">
    <source>
        <dbReference type="Pfam" id="PF05368"/>
    </source>
</evidence>
<protein>
    <recommendedName>
        <fullName evidence="3">NmrA-like domain-containing protein</fullName>
    </recommendedName>
</protein>
<organism evidence="4 5">
    <name type="scientific">Aspergillus udagawae</name>
    <dbReference type="NCBI Taxonomy" id="91492"/>
    <lineage>
        <taxon>Eukaryota</taxon>
        <taxon>Fungi</taxon>
        <taxon>Dikarya</taxon>
        <taxon>Ascomycota</taxon>
        <taxon>Pezizomycotina</taxon>
        <taxon>Eurotiomycetes</taxon>
        <taxon>Eurotiomycetidae</taxon>
        <taxon>Eurotiales</taxon>
        <taxon>Aspergillaceae</taxon>
        <taxon>Aspergillus</taxon>
        <taxon>Aspergillus subgen. Fumigati</taxon>
    </lineage>
</organism>
<dbReference type="Pfam" id="PF05368">
    <property type="entry name" value="NmrA"/>
    <property type="match status" value="1"/>
</dbReference>
<dbReference type="EMBL" id="BBXM02000002">
    <property type="protein sequence ID" value="GIC86122.1"/>
    <property type="molecule type" value="Genomic_DNA"/>
</dbReference>
<dbReference type="InterPro" id="IPR036291">
    <property type="entry name" value="NAD(P)-bd_dom_sf"/>
</dbReference>
<gene>
    <name evidence="4" type="ORF">Aud_002485</name>
</gene>
<dbReference type="PANTHER" id="PTHR42748">
    <property type="entry name" value="NITROGEN METABOLITE REPRESSION PROTEIN NMRA FAMILY MEMBER"/>
    <property type="match status" value="1"/>
</dbReference>
<dbReference type="SUPFAM" id="SSF51735">
    <property type="entry name" value="NAD(P)-binding Rossmann-fold domains"/>
    <property type="match status" value="1"/>
</dbReference>
<dbReference type="GeneID" id="66989961"/>
<evidence type="ECO:0000256" key="1">
    <source>
        <dbReference type="ARBA" id="ARBA00006328"/>
    </source>
</evidence>
<dbReference type="Proteomes" id="UP000036893">
    <property type="component" value="Unassembled WGS sequence"/>
</dbReference>
<feature type="domain" description="NmrA-like" evidence="3">
    <location>
        <begin position="3"/>
        <end position="321"/>
    </location>
</feature>
<evidence type="ECO:0000313" key="5">
    <source>
        <dbReference type="Proteomes" id="UP000036893"/>
    </source>
</evidence>
<comment type="similarity">
    <text evidence="1">Belongs to the NmrA-type oxidoreductase family.</text>
</comment>
<dbReference type="InterPro" id="IPR008030">
    <property type="entry name" value="NmrA-like"/>
</dbReference>
<reference evidence="4" key="2">
    <citation type="submission" date="2021-01" db="EMBL/GenBank/DDBJ databases">
        <title>Pan-genome distribution and transcriptional activeness of fungal secondary metabolism genes in Aspergillus section Fumigati.</title>
        <authorList>
            <person name="Takahashi H."/>
            <person name="Umemura M."/>
            <person name="Ninomiya A."/>
            <person name="Kusuya Y."/>
            <person name="Urayama S."/>
            <person name="Shimizu M."/>
            <person name="Watanabe A."/>
            <person name="Kamei K."/>
            <person name="Yaguchi T."/>
            <person name="Hagiwara D."/>
        </authorList>
    </citation>
    <scope>NUCLEOTIDE SEQUENCE</scope>
    <source>
        <strain evidence="4">IFM 46973</strain>
    </source>
</reference>